<keyword evidence="7" id="KW-0902">Two-component regulatory system</keyword>
<keyword evidence="8" id="KW-0472">Membrane</keyword>
<evidence type="ECO:0000259" key="9">
    <source>
        <dbReference type="SMART" id="SM00387"/>
    </source>
</evidence>
<dbReference type="Gene3D" id="3.30.565.10">
    <property type="entry name" value="Histidine kinase-like ATPase, C-terminal domain"/>
    <property type="match status" value="1"/>
</dbReference>
<keyword evidence="6" id="KW-1133">Transmembrane helix</keyword>
<evidence type="ECO:0000256" key="7">
    <source>
        <dbReference type="ARBA" id="ARBA00023012"/>
    </source>
</evidence>
<evidence type="ECO:0000256" key="3">
    <source>
        <dbReference type="ARBA" id="ARBA00022679"/>
    </source>
</evidence>
<evidence type="ECO:0000313" key="10">
    <source>
        <dbReference type="EMBL" id="MFC4564285.1"/>
    </source>
</evidence>
<evidence type="ECO:0000256" key="1">
    <source>
        <dbReference type="ARBA" id="ARBA00004651"/>
    </source>
</evidence>
<evidence type="ECO:0000256" key="6">
    <source>
        <dbReference type="ARBA" id="ARBA00022989"/>
    </source>
</evidence>
<dbReference type="CDD" id="cd16917">
    <property type="entry name" value="HATPase_UhpB-NarQ-NarX-like"/>
    <property type="match status" value="1"/>
</dbReference>
<reference evidence="11" key="1">
    <citation type="journal article" date="2019" name="Int. J. Syst. Evol. Microbiol.">
        <title>The Global Catalogue of Microorganisms (GCM) 10K type strain sequencing project: providing services to taxonomists for standard genome sequencing and annotation.</title>
        <authorList>
            <consortium name="The Broad Institute Genomics Platform"/>
            <consortium name="The Broad Institute Genome Sequencing Center for Infectious Disease"/>
            <person name="Wu L."/>
            <person name="Ma J."/>
        </authorList>
    </citation>
    <scope>NUCLEOTIDE SEQUENCE [LARGE SCALE GENOMIC DNA]</scope>
    <source>
        <strain evidence="11">XZYJ18</strain>
    </source>
</reference>
<dbReference type="PANTHER" id="PTHR24421:SF37">
    <property type="entry name" value="SENSOR HISTIDINE KINASE NARS"/>
    <property type="match status" value="1"/>
</dbReference>
<keyword evidence="11" id="KW-1185">Reference proteome</keyword>
<dbReference type="GO" id="GO:0016301">
    <property type="term" value="F:kinase activity"/>
    <property type="evidence" value="ECO:0007669"/>
    <property type="project" value="UniProtKB-KW"/>
</dbReference>
<comment type="subcellular location">
    <subcellularLocation>
        <location evidence="1">Cell membrane</location>
        <topology evidence="1">Multi-pass membrane protein</topology>
    </subcellularLocation>
</comment>
<dbReference type="InterPro" id="IPR036890">
    <property type="entry name" value="HATPase_C_sf"/>
</dbReference>
<keyword evidence="4" id="KW-0812">Transmembrane</keyword>
<feature type="domain" description="Histidine kinase/HSP90-like ATPase" evidence="9">
    <location>
        <begin position="262"/>
        <end position="359"/>
    </location>
</feature>
<dbReference type="Pfam" id="PF02518">
    <property type="entry name" value="HATPase_c"/>
    <property type="match status" value="1"/>
</dbReference>
<evidence type="ECO:0000256" key="4">
    <source>
        <dbReference type="ARBA" id="ARBA00022692"/>
    </source>
</evidence>
<keyword evidence="5 10" id="KW-0418">Kinase</keyword>
<name>A0ABV9E239_9ACTN</name>
<dbReference type="Proteomes" id="UP001595923">
    <property type="component" value="Unassembled WGS sequence"/>
</dbReference>
<keyword evidence="3" id="KW-0808">Transferase</keyword>
<evidence type="ECO:0000256" key="2">
    <source>
        <dbReference type="ARBA" id="ARBA00022475"/>
    </source>
</evidence>
<accession>A0ABV9E239</accession>
<dbReference type="PANTHER" id="PTHR24421">
    <property type="entry name" value="NITRATE/NITRITE SENSOR PROTEIN NARX-RELATED"/>
    <property type="match status" value="1"/>
</dbReference>
<protein>
    <submittedName>
        <fullName evidence="10">Sensor histidine kinase</fullName>
    </submittedName>
</protein>
<dbReference type="InterPro" id="IPR003594">
    <property type="entry name" value="HATPase_dom"/>
</dbReference>
<proteinExistence type="predicted"/>
<dbReference type="RefSeq" id="WP_378577240.1">
    <property type="nucleotide sequence ID" value="NZ_JBHSFQ010000022.1"/>
</dbReference>
<dbReference type="SMART" id="SM00387">
    <property type="entry name" value="HATPase_c"/>
    <property type="match status" value="1"/>
</dbReference>
<evidence type="ECO:0000313" key="11">
    <source>
        <dbReference type="Proteomes" id="UP001595923"/>
    </source>
</evidence>
<comment type="caution">
    <text evidence="10">The sequence shown here is derived from an EMBL/GenBank/DDBJ whole genome shotgun (WGS) entry which is preliminary data.</text>
</comment>
<organism evidence="10 11">
    <name type="scientific">Nocardiopsis mangrovi</name>
    <dbReference type="NCBI Taxonomy" id="1179818"/>
    <lineage>
        <taxon>Bacteria</taxon>
        <taxon>Bacillati</taxon>
        <taxon>Actinomycetota</taxon>
        <taxon>Actinomycetes</taxon>
        <taxon>Streptosporangiales</taxon>
        <taxon>Nocardiopsidaceae</taxon>
        <taxon>Nocardiopsis</taxon>
    </lineage>
</organism>
<dbReference type="SUPFAM" id="SSF55874">
    <property type="entry name" value="ATPase domain of HSP90 chaperone/DNA topoisomerase II/histidine kinase"/>
    <property type="match status" value="1"/>
</dbReference>
<evidence type="ECO:0000256" key="8">
    <source>
        <dbReference type="ARBA" id="ARBA00023136"/>
    </source>
</evidence>
<dbReference type="EMBL" id="JBHSFQ010000022">
    <property type="protein sequence ID" value="MFC4564285.1"/>
    <property type="molecule type" value="Genomic_DNA"/>
</dbReference>
<evidence type="ECO:0000256" key="5">
    <source>
        <dbReference type="ARBA" id="ARBA00022777"/>
    </source>
</evidence>
<gene>
    <name evidence="10" type="ORF">ACFO4E_20680</name>
</gene>
<sequence length="376" mass="41118">MGEFDELERLIGRRLEAAVPDVMARYRARLRESGNPLGTDPAQWTDTRDHAHLILRDCCRALYGADTVATLSCSADLGERRARSGMRLRDSLHAAEQLVDITLETLGRITGDLPPPDAHRLFVRAALLVHRCAARRTQAAAETYDIHIVRRVEQATAEQYGKLAVEIHDRIGGSLALAFRHLEMHRLESPSAPGDGGRVTAIEESLEEAAAFTRHLVSGLSSTFPMPDGLHASIQKCAHALNPHRIPVVIEFSGEEEGLPDRHRDELFLIIREFLRNSFAHGSPTLISIRIKITDKRVSARLSDNGNGFDTSAHGRSPATATGGLRAMRERAERIGGGCRLKSSPGDGTRMWLWAPLTAAPAADEPDGSPVPTLAD</sequence>
<dbReference type="InterPro" id="IPR050482">
    <property type="entry name" value="Sensor_HK_TwoCompSys"/>
</dbReference>
<keyword evidence="2" id="KW-1003">Cell membrane</keyword>